<evidence type="ECO:0000313" key="2">
    <source>
        <dbReference type="Proteomes" id="UP000789920"/>
    </source>
</evidence>
<comment type="caution">
    <text evidence="1">The sequence shown here is derived from an EMBL/GenBank/DDBJ whole genome shotgun (WGS) entry which is preliminary data.</text>
</comment>
<sequence>HNINLIEEETISIKIEISEEDPDQVFEIIEEIYLGVKKDTRGIFEIIIDMIEADQEIIIYIIEVADNKEATFTNYWDTLLNNTSIRGALANYLQEEEYEDEELISHKAYTLEAESNNIEDPR</sequence>
<name>A0ACA9M196_9GLOM</name>
<evidence type="ECO:0000313" key="1">
    <source>
        <dbReference type="EMBL" id="CAG8561021.1"/>
    </source>
</evidence>
<protein>
    <submittedName>
        <fullName evidence="1">11729_t:CDS:1</fullName>
    </submittedName>
</protein>
<proteinExistence type="predicted"/>
<organism evidence="1 2">
    <name type="scientific">Racocetra persica</name>
    <dbReference type="NCBI Taxonomy" id="160502"/>
    <lineage>
        <taxon>Eukaryota</taxon>
        <taxon>Fungi</taxon>
        <taxon>Fungi incertae sedis</taxon>
        <taxon>Mucoromycota</taxon>
        <taxon>Glomeromycotina</taxon>
        <taxon>Glomeromycetes</taxon>
        <taxon>Diversisporales</taxon>
        <taxon>Gigasporaceae</taxon>
        <taxon>Racocetra</taxon>
    </lineage>
</organism>
<dbReference type="Proteomes" id="UP000789920">
    <property type="component" value="Unassembled WGS sequence"/>
</dbReference>
<feature type="non-terminal residue" evidence="1">
    <location>
        <position position="1"/>
    </location>
</feature>
<dbReference type="EMBL" id="CAJVQC010005970">
    <property type="protein sequence ID" value="CAG8561021.1"/>
    <property type="molecule type" value="Genomic_DNA"/>
</dbReference>
<reference evidence="1" key="1">
    <citation type="submission" date="2021-06" db="EMBL/GenBank/DDBJ databases">
        <authorList>
            <person name="Kallberg Y."/>
            <person name="Tangrot J."/>
            <person name="Rosling A."/>
        </authorList>
    </citation>
    <scope>NUCLEOTIDE SEQUENCE</scope>
    <source>
        <strain evidence="1">MA461A</strain>
    </source>
</reference>
<gene>
    <name evidence="1" type="ORF">RPERSI_LOCUS4363</name>
</gene>
<keyword evidence="2" id="KW-1185">Reference proteome</keyword>
<accession>A0ACA9M196</accession>